<reference evidence="2 3" key="1">
    <citation type="submission" date="2018-04" db="EMBL/GenBank/DDBJ databases">
        <title>Genomic Encyclopedia of Archaeal and Bacterial Type Strains, Phase II (KMG-II): from individual species to whole genera.</title>
        <authorList>
            <person name="Goeker M."/>
        </authorList>
    </citation>
    <scope>NUCLEOTIDE SEQUENCE [LARGE SCALE GENOMIC DNA]</scope>
    <source>
        <strain evidence="2 3">DSM 26809</strain>
    </source>
</reference>
<keyword evidence="3" id="KW-1185">Reference proteome</keyword>
<dbReference type="AlphaFoldDB" id="A0A2T5JAW7"/>
<dbReference type="Proteomes" id="UP000244168">
    <property type="component" value="Unassembled WGS sequence"/>
</dbReference>
<gene>
    <name evidence="2" type="ORF">C8P68_103167</name>
</gene>
<proteinExistence type="predicted"/>
<protein>
    <recommendedName>
        <fullName evidence="4">Carboxypeptidase-like protein</fullName>
    </recommendedName>
</protein>
<dbReference type="EMBL" id="QAOQ01000003">
    <property type="protein sequence ID" value="PTQ98008.1"/>
    <property type="molecule type" value="Genomic_DNA"/>
</dbReference>
<name>A0A2T5JAW7_9SPHI</name>
<evidence type="ECO:0000313" key="3">
    <source>
        <dbReference type="Proteomes" id="UP000244168"/>
    </source>
</evidence>
<evidence type="ECO:0000256" key="1">
    <source>
        <dbReference type="SAM" id="SignalP"/>
    </source>
</evidence>
<organism evidence="2 3">
    <name type="scientific">Mucilaginibacter yixingensis</name>
    <dbReference type="NCBI Taxonomy" id="1295612"/>
    <lineage>
        <taxon>Bacteria</taxon>
        <taxon>Pseudomonadati</taxon>
        <taxon>Bacteroidota</taxon>
        <taxon>Sphingobacteriia</taxon>
        <taxon>Sphingobacteriales</taxon>
        <taxon>Sphingobacteriaceae</taxon>
        <taxon>Mucilaginibacter</taxon>
    </lineage>
</organism>
<keyword evidence="1" id="KW-0732">Signal</keyword>
<feature type="chain" id="PRO_5015456707" description="Carboxypeptidase-like protein" evidence="1">
    <location>
        <begin position="19"/>
        <end position="233"/>
    </location>
</feature>
<accession>A0A2T5JAW7</accession>
<dbReference type="RefSeq" id="WP_107828199.1">
    <property type="nucleotide sequence ID" value="NZ_CP160205.1"/>
</dbReference>
<evidence type="ECO:0000313" key="2">
    <source>
        <dbReference type="EMBL" id="PTQ98008.1"/>
    </source>
</evidence>
<feature type="signal peptide" evidence="1">
    <location>
        <begin position="1"/>
        <end position="18"/>
    </location>
</feature>
<dbReference type="InterPro" id="IPR008969">
    <property type="entry name" value="CarboxyPept-like_regulatory"/>
</dbReference>
<evidence type="ECO:0008006" key="4">
    <source>
        <dbReference type="Google" id="ProtNLM"/>
    </source>
</evidence>
<dbReference type="OrthoDB" id="1118857at2"/>
<sequence>MRYLCLLILSLFVFTANAQQKLSGRVFENKTRIYLAGVRIQNLRTKKFTETDDKGHFNIDAALNDVVVFNNFGYEVDTLVLINFKPKEVFLEPKKHMLNEVNVNVQQVQSFKTYDRDFHNQTMIYQRDNNGNLKGGISLRIWSNKKEERQQAKGAQWVYTERYRLIIDTVFALRNLSKYLPLNGDELMAFRVRYMPTVPQYTSSDFNLLRYIDSCYKNFETLPADKRKLAKLK</sequence>
<dbReference type="SUPFAM" id="SSF49464">
    <property type="entry name" value="Carboxypeptidase regulatory domain-like"/>
    <property type="match status" value="1"/>
</dbReference>
<comment type="caution">
    <text evidence="2">The sequence shown here is derived from an EMBL/GenBank/DDBJ whole genome shotgun (WGS) entry which is preliminary data.</text>
</comment>